<dbReference type="Gene3D" id="2.60.40.3940">
    <property type="match status" value="1"/>
</dbReference>
<evidence type="ECO:0000313" key="2">
    <source>
        <dbReference type="EMBL" id="EAM8420605.1"/>
    </source>
</evidence>
<comment type="caution">
    <text evidence="2">The sequence shown here is derived from an EMBL/GenBank/DDBJ whole genome shotgun (WGS) entry which is preliminary data.</text>
</comment>
<dbReference type="EMBL" id="AACWFO010000031">
    <property type="protein sequence ID" value="EAM8420605.1"/>
    <property type="molecule type" value="Genomic_DNA"/>
</dbReference>
<dbReference type="Pfam" id="PF21882">
    <property type="entry name" value="Gp53-like_C"/>
    <property type="match status" value="1"/>
</dbReference>
<feature type="non-terminal residue" evidence="2">
    <location>
        <position position="1"/>
    </location>
</feature>
<dbReference type="InterPro" id="IPR054075">
    <property type="entry name" value="Gp53-like_C"/>
</dbReference>
<sequence length="239" mass="25733">LAAGAVPLNKDGSVDSIKTLKDVGNIFARQLVLIDRLSTVGTDTKFDVMFNARDAGGNVRWAYGPYKNGWDIHSYSPDGAWRANPLHVDYNTSEVSVSCNFHVGGAIVAIDGNIWGTRWKAGGAWLWDTIAEQLAARDNAINTRAPTNTAALAVSGWFKDSSTGWIMQWGLVPFGSLGTITVNLPIPFPRQGFMAMGTGYEAVSWGEDGVSGSVKLLNNSQLNVTLDNHLPTAWFAIGC</sequence>
<accession>A0A5T2WP85</accession>
<reference evidence="2" key="1">
    <citation type="submission" date="2018-08" db="EMBL/GenBank/DDBJ databases">
        <authorList>
            <consortium name="GenomeTrakr network: Whole genome sequencing for foodborne pathogen traceback"/>
        </authorList>
    </citation>
    <scope>NUCLEOTIDE SEQUENCE</scope>
    <source>
        <strain evidence="2">FDA00009177</strain>
    </source>
</reference>
<dbReference type="Gene3D" id="6.20.70.20">
    <property type="match status" value="1"/>
</dbReference>
<name>A0A5T2WP85_SALER</name>
<organism evidence="2">
    <name type="scientific">Salmonella enterica</name>
    <name type="common">Salmonella choleraesuis</name>
    <dbReference type="NCBI Taxonomy" id="28901"/>
    <lineage>
        <taxon>Bacteria</taxon>
        <taxon>Pseudomonadati</taxon>
        <taxon>Pseudomonadota</taxon>
        <taxon>Gammaproteobacteria</taxon>
        <taxon>Enterobacterales</taxon>
        <taxon>Enterobacteriaceae</taxon>
        <taxon>Salmonella</taxon>
    </lineage>
</organism>
<dbReference type="AlphaFoldDB" id="A0A5T2WP85"/>
<feature type="domain" description="Putative tail fiber protein gp53-like C-terminal" evidence="1">
    <location>
        <begin position="162"/>
        <end position="239"/>
    </location>
</feature>
<gene>
    <name evidence="2" type="ORF">AC527_25880</name>
</gene>
<protein>
    <recommendedName>
        <fullName evidence="1">Putative tail fiber protein gp53-like C-terminal domain-containing protein</fullName>
    </recommendedName>
</protein>
<evidence type="ECO:0000259" key="1">
    <source>
        <dbReference type="Pfam" id="PF21882"/>
    </source>
</evidence>
<proteinExistence type="predicted"/>